<organism evidence="1">
    <name type="scientific">Sipha flava</name>
    <name type="common">yellow sugarcane aphid</name>
    <dbReference type="NCBI Taxonomy" id="143950"/>
    <lineage>
        <taxon>Eukaryota</taxon>
        <taxon>Metazoa</taxon>
        <taxon>Ecdysozoa</taxon>
        <taxon>Arthropoda</taxon>
        <taxon>Hexapoda</taxon>
        <taxon>Insecta</taxon>
        <taxon>Pterygota</taxon>
        <taxon>Neoptera</taxon>
        <taxon>Paraneoptera</taxon>
        <taxon>Hemiptera</taxon>
        <taxon>Sternorrhyncha</taxon>
        <taxon>Aphidomorpha</taxon>
        <taxon>Aphidoidea</taxon>
        <taxon>Aphididae</taxon>
        <taxon>Sipha</taxon>
    </lineage>
</organism>
<gene>
    <name evidence="1" type="ORF">g.184075</name>
</gene>
<dbReference type="AlphaFoldDB" id="A0A2S2Q4J3"/>
<sequence length="99" mass="11899">MYCLCVHGIYIIWKSVRIRIVNHGGRNRTRAKTLDANKRFRSKNTIENFYNIDKTEQCTYIQCRYIIYIIYCKIERGELKIKKCTNHKTDTQCTSRENV</sequence>
<protein>
    <submittedName>
        <fullName evidence="1">Uncharacterized protein</fullName>
    </submittedName>
</protein>
<reference evidence="1" key="1">
    <citation type="submission" date="2018-04" db="EMBL/GenBank/DDBJ databases">
        <title>Transcriptome assembly of Sipha flava.</title>
        <authorList>
            <person name="Scully E.D."/>
            <person name="Geib S.M."/>
            <person name="Palmer N.A."/>
            <person name="Koch K."/>
            <person name="Bradshaw J."/>
            <person name="Heng-Moss T."/>
            <person name="Sarath G."/>
        </authorList>
    </citation>
    <scope>NUCLEOTIDE SEQUENCE</scope>
</reference>
<evidence type="ECO:0000313" key="1">
    <source>
        <dbReference type="EMBL" id="MBY72634.1"/>
    </source>
</evidence>
<dbReference type="EMBL" id="GGMS01003431">
    <property type="protein sequence ID" value="MBY72634.1"/>
    <property type="molecule type" value="Transcribed_RNA"/>
</dbReference>
<name>A0A2S2Q4J3_9HEMI</name>
<proteinExistence type="predicted"/>
<accession>A0A2S2Q4J3</accession>